<dbReference type="EMBL" id="MFBN01000021">
    <property type="protein sequence ID" value="OGD95268.1"/>
    <property type="molecule type" value="Genomic_DNA"/>
</dbReference>
<dbReference type="STRING" id="1797724.A3A48_04170"/>
<comment type="caution">
    <text evidence="2">The sequence shown here is derived from an EMBL/GenBank/DDBJ whole genome shotgun (WGS) entry which is preliminary data.</text>
</comment>
<keyword evidence="1" id="KW-0472">Membrane</keyword>
<evidence type="ECO:0000313" key="3">
    <source>
        <dbReference type="Proteomes" id="UP000178336"/>
    </source>
</evidence>
<dbReference type="AlphaFoldDB" id="A0A1F5GTU1"/>
<reference evidence="2 3" key="1">
    <citation type="journal article" date="2016" name="Nat. Commun.">
        <title>Thousands of microbial genomes shed light on interconnected biogeochemical processes in an aquifer system.</title>
        <authorList>
            <person name="Anantharaman K."/>
            <person name="Brown C.T."/>
            <person name="Hug L.A."/>
            <person name="Sharon I."/>
            <person name="Castelle C.J."/>
            <person name="Probst A.J."/>
            <person name="Thomas B.C."/>
            <person name="Singh A."/>
            <person name="Wilkins M.J."/>
            <person name="Karaoz U."/>
            <person name="Brodie E.L."/>
            <person name="Williams K.H."/>
            <person name="Hubbard S.S."/>
            <person name="Banfield J.F."/>
        </authorList>
    </citation>
    <scope>NUCLEOTIDE SEQUENCE [LARGE SCALE GENOMIC DNA]</scope>
</reference>
<gene>
    <name evidence="2" type="ORF">A3A48_04170</name>
</gene>
<evidence type="ECO:0000313" key="2">
    <source>
        <dbReference type="EMBL" id="OGD95268.1"/>
    </source>
</evidence>
<keyword evidence="1" id="KW-0812">Transmembrane</keyword>
<evidence type="ECO:0000256" key="1">
    <source>
        <dbReference type="SAM" id="Phobius"/>
    </source>
</evidence>
<accession>A0A1F5GTU1</accession>
<feature type="transmembrane region" description="Helical" evidence="1">
    <location>
        <begin position="20"/>
        <end position="41"/>
    </location>
</feature>
<keyword evidence="1" id="KW-1133">Transmembrane helix</keyword>
<dbReference type="Proteomes" id="UP000178336">
    <property type="component" value="Unassembled WGS sequence"/>
</dbReference>
<proteinExistence type="predicted"/>
<organism evidence="2 3">
    <name type="scientific">Candidatus Curtissbacteria bacterium RIFCSPLOWO2_01_FULL_37_9</name>
    <dbReference type="NCBI Taxonomy" id="1797724"/>
    <lineage>
        <taxon>Bacteria</taxon>
        <taxon>Candidatus Curtissiibacteriota</taxon>
    </lineage>
</organism>
<sequence>MKKLRIIRKFMTKLRGTTIVELLVYMGLLSIFLLVLTQILISALNIKLESESYTSVEEDGRFITARLSNDINRANSIISPSPIGVSSNTLILSINGTIYTYALSETNLELTNDLGSNNLNSSESIVSNPSFLRIGNSAIPNSKDTIKISFTLNSKTKRIQGSESKTFETTVGLR</sequence>
<name>A0A1F5GTU1_9BACT</name>
<protein>
    <submittedName>
        <fullName evidence="2">Uncharacterized protein</fullName>
    </submittedName>
</protein>